<name>A0A9P8RMK4_9PEZI</name>
<dbReference type="AlphaFoldDB" id="A0A9P8RMK4"/>
<evidence type="ECO:0000313" key="2">
    <source>
        <dbReference type="Proteomes" id="UP000758603"/>
    </source>
</evidence>
<proteinExistence type="predicted"/>
<evidence type="ECO:0000313" key="1">
    <source>
        <dbReference type="EMBL" id="KAH6646170.1"/>
    </source>
</evidence>
<reference evidence="1" key="1">
    <citation type="journal article" date="2021" name="Nat. Commun.">
        <title>Genetic determinants of endophytism in the Arabidopsis root mycobiome.</title>
        <authorList>
            <person name="Mesny F."/>
            <person name="Miyauchi S."/>
            <person name="Thiergart T."/>
            <person name="Pickel B."/>
            <person name="Atanasova L."/>
            <person name="Karlsson M."/>
            <person name="Huettel B."/>
            <person name="Barry K.W."/>
            <person name="Haridas S."/>
            <person name="Chen C."/>
            <person name="Bauer D."/>
            <person name="Andreopoulos W."/>
            <person name="Pangilinan J."/>
            <person name="LaButti K."/>
            <person name="Riley R."/>
            <person name="Lipzen A."/>
            <person name="Clum A."/>
            <person name="Drula E."/>
            <person name="Henrissat B."/>
            <person name="Kohler A."/>
            <person name="Grigoriev I.V."/>
            <person name="Martin F.M."/>
            <person name="Hacquard S."/>
        </authorList>
    </citation>
    <scope>NUCLEOTIDE SEQUENCE</scope>
    <source>
        <strain evidence="1">MPI-SDFR-AT-0073</strain>
    </source>
</reference>
<sequence length="74" mass="8966">MTWIFYLCRYGNPRDCANSFIQSAHLRCIRPLFRNSRYDRGQDPRLLFFLNLRAKPRCVRIYKARKILPRTIST</sequence>
<dbReference type="RefSeq" id="XP_045952684.1">
    <property type="nucleotide sequence ID" value="XM_046104070.1"/>
</dbReference>
<organism evidence="1 2">
    <name type="scientific">Truncatella angustata</name>
    <dbReference type="NCBI Taxonomy" id="152316"/>
    <lineage>
        <taxon>Eukaryota</taxon>
        <taxon>Fungi</taxon>
        <taxon>Dikarya</taxon>
        <taxon>Ascomycota</taxon>
        <taxon>Pezizomycotina</taxon>
        <taxon>Sordariomycetes</taxon>
        <taxon>Xylariomycetidae</taxon>
        <taxon>Amphisphaeriales</taxon>
        <taxon>Sporocadaceae</taxon>
        <taxon>Truncatella</taxon>
    </lineage>
</organism>
<dbReference type="Proteomes" id="UP000758603">
    <property type="component" value="Unassembled WGS sequence"/>
</dbReference>
<protein>
    <submittedName>
        <fullName evidence="1">Uncharacterized protein</fullName>
    </submittedName>
</protein>
<keyword evidence="2" id="KW-1185">Reference proteome</keyword>
<gene>
    <name evidence="1" type="ORF">BKA67DRAFT_583439</name>
</gene>
<accession>A0A9P8RMK4</accession>
<dbReference type="EMBL" id="JAGPXC010000010">
    <property type="protein sequence ID" value="KAH6646170.1"/>
    <property type="molecule type" value="Genomic_DNA"/>
</dbReference>
<dbReference type="GeneID" id="70132961"/>
<comment type="caution">
    <text evidence="1">The sequence shown here is derived from an EMBL/GenBank/DDBJ whole genome shotgun (WGS) entry which is preliminary data.</text>
</comment>